<dbReference type="Gene3D" id="2.60.40.420">
    <property type="entry name" value="Cupredoxins - blue copper proteins"/>
    <property type="match status" value="1"/>
</dbReference>
<gene>
    <name evidence="3" type="ORF">PILCRDRAFT_65916</name>
</gene>
<feature type="non-terminal residue" evidence="3">
    <location>
        <position position="1"/>
    </location>
</feature>
<sequence length="258" mass="27136">DHQILVGPGSQLVYSPSNITASPGDTVTFTFNAKNHTVTQSNFAEPCIPLANSTGKAGFFSGFEPVGANVTSGFPQFQIKVNDTNPIWGYCSQTGHCQQGMVFSINAPSNGTNTFSAFQLLAKTSNVTKAYEALGAASTKNTKLKSLAKTALIGIVAGTAVLLLLSLLLCYCCCCRNRGNRGVLSSQVGGGGLMSFGAAKYRSLNAPAPVAAVDIHVEYEPPGEKPHGEANESYSHEGPYDPPPLLGGQYSTAWDQHK</sequence>
<dbReference type="OrthoDB" id="1921208at2759"/>
<evidence type="ECO:0000313" key="3">
    <source>
        <dbReference type="EMBL" id="KIM85556.1"/>
    </source>
</evidence>
<feature type="compositionally biased region" description="Basic and acidic residues" evidence="1">
    <location>
        <begin position="220"/>
        <end position="239"/>
    </location>
</feature>
<accession>A0A0C3G4G8</accession>
<feature type="region of interest" description="Disordered" evidence="1">
    <location>
        <begin position="220"/>
        <end position="258"/>
    </location>
</feature>
<feature type="transmembrane region" description="Helical" evidence="2">
    <location>
        <begin position="150"/>
        <end position="169"/>
    </location>
</feature>
<dbReference type="InterPro" id="IPR052953">
    <property type="entry name" value="Ser-rich/MCO-related"/>
</dbReference>
<evidence type="ECO:0000256" key="1">
    <source>
        <dbReference type="SAM" id="MobiDB-lite"/>
    </source>
</evidence>
<protein>
    <recommendedName>
        <fullName evidence="5">Phytocyanin domain-containing protein</fullName>
    </recommendedName>
</protein>
<name>A0A0C3G4G8_PILCF</name>
<dbReference type="InParanoid" id="A0A0C3G4G8"/>
<reference evidence="3 4" key="1">
    <citation type="submission" date="2014-04" db="EMBL/GenBank/DDBJ databases">
        <authorList>
            <consortium name="DOE Joint Genome Institute"/>
            <person name="Kuo A."/>
            <person name="Tarkka M."/>
            <person name="Buscot F."/>
            <person name="Kohler A."/>
            <person name="Nagy L.G."/>
            <person name="Floudas D."/>
            <person name="Copeland A."/>
            <person name="Barry K.W."/>
            <person name="Cichocki N."/>
            <person name="Veneault-Fourrey C."/>
            <person name="LaButti K."/>
            <person name="Lindquist E.A."/>
            <person name="Lipzen A."/>
            <person name="Lundell T."/>
            <person name="Morin E."/>
            <person name="Murat C."/>
            <person name="Sun H."/>
            <person name="Tunlid A."/>
            <person name="Henrissat B."/>
            <person name="Grigoriev I.V."/>
            <person name="Hibbett D.S."/>
            <person name="Martin F."/>
            <person name="Nordberg H.P."/>
            <person name="Cantor M.N."/>
            <person name="Hua S.X."/>
        </authorList>
    </citation>
    <scope>NUCLEOTIDE SEQUENCE [LARGE SCALE GENOMIC DNA]</scope>
    <source>
        <strain evidence="3 4">F 1598</strain>
    </source>
</reference>
<evidence type="ECO:0000313" key="4">
    <source>
        <dbReference type="Proteomes" id="UP000054166"/>
    </source>
</evidence>
<dbReference type="AlphaFoldDB" id="A0A0C3G4G8"/>
<dbReference type="Proteomes" id="UP000054166">
    <property type="component" value="Unassembled WGS sequence"/>
</dbReference>
<dbReference type="EMBL" id="KN832984">
    <property type="protein sequence ID" value="KIM85556.1"/>
    <property type="molecule type" value="Genomic_DNA"/>
</dbReference>
<evidence type="ECO:0000256" key="2">
    <source>
        <dbReference type="SAM" id="Phobius"/>
    </source>
</evidence>
<dbReference type="PANTHER" id="PTHR34883:SF15">
    <property type="entry name" value="EXTRACELLULAR SERINE-RICH PROTEIN"/>
    <property type="match status" value="1"/>
</dbReference>
<organism evidence="3 4">
    <name type="scientific">Piloderma croceum (strain F 1598)</name>
    <dbReference type="NCBI Taxonomy" id="765440"/>
    <lineage>
        <taxon>Eukaryota</taxon>
        <taxon>Fungi</taxon>
        <taxon>Dikarya</taxon>
        <taxon>Basidiomycota</taxon>
        <taxon>Agaricomycotina</taxon>
        <taxon>Agaricomycetes</taxon>
        <taxon>Agaricomycetidae</taxon>
        <taxon>Atheliales</taxon>
        <taxon>Atheliaceae</taxon>
        <taxon>Piloderma</taxon>
    </lineage>
</organism>
<proteinExistence type="predicted"/>
<dbReference type="InterPro" id="IPR008972">
    <property type="entry name" value="Cupredoxin"/>
</dbReference>
<dbReference type="HOGENOM" id="CLU_1079915_0_0_1"/>
<feature type="compositionally biased region" description="Polar residues" evidence="1">
    <location>
        <begin position="249"/>
        <end position="258"/>
    </location>
</feature>
<dbReference type="STRING" id="765440.A0A0C3G4G8"/>
<dbReference type="SUPFAM" id="SSF49503">
    <property type="entry name" value="Cupredoxins"/>
    <property type="match status" value="1"/>
</dbReference>
<dbReference type="PANTHER" id="PTHR34883">
    <property type="entry name" value="SERINE-RICH PROTEIN, PUTATIVE-RELATED-RELATED"/>
    <property type="match status" value="1"/>
</dbReference>
<evidence type="ECO:0008006" key="5">
    <source>
        <dbReference type="Google" id="ProtNLM"/>
    </source>
</evidence>
<reference evidence="4" key="2">
    <citation type="submission" date="2015-01" db="EMBL/GenBank/DDBJ databases">
        <title>Evolutionary Origins and Diversification of the Mycorrhizal Mutualists.</title>
        <authorList>
            <consortium name="DOE Joint Genome Institute"/>
            <consortium name="Mycorrhizal Genomics Consortium"/>
            <person name="Kohler A."/>
            <person name="Kuo A."/>
            <person name="Nagy L.G."/>
            <person name="Floudas D."/>
            <person name="Copeland A."/>
            <person name="Barry K.W."/>
            <person name="Cichocki N."/>
            <person name="Veneault-Fourrey C."/>
            <person name="LaButti K."/>
            <person name="Lindquist E.A."/>
            <person name="Lipzen A."/>
            <person name="Lundell T."/>
            <person name="Morin E."/>
            <person name="Murat C."/>
            <person name="Riley R."/>
            <person name="Ohm R."/>
            <person name="Sun H."/>
            <person name="Tunlid A."/>
            <person name="Henrissat B."/>
            <person name="Grigoriev I.V."/>
            <person name="Hibbett D.S."/>
            <person name="Martin F."/>
        </authorList>
    </citation>
    <scope>NUCLEOTIDE SEQUENCE [LARGE SCALE GENOMIC DNA]</scope>
    <source>
        <strain evidence="4">F 1598</strain>
    </source>
</reference>
<keyword evidence="4" id="KW-1185">Reference proteome</keyword>
<keyword evidence="2" id="KW-0812">Transmembrane</keyword>
<keyword evidence="2" id="KW-1133">Transmembrane helix</keyword>
<keyword evidence="2" id="KW-0472">Membrane</keyword>
<dbReference type="CDD" id="cd00920">
    <property type="entry name" value="Cupredoxin"/>
    <property type="match status" value="1"/>
</dbReference>